<dbReference type="Pfam" id="PF12776">
    <property type="entry name" value="Myb_DNA-bind_3"/>
    <property type="match status" value="1"/>
</dbReference>
<reference evidence="3" key="2">
    <citation type="journal article" date="2024" name="Plant">
        <title>Genomic evolution and insights into agronomic trait innovations of Sesamum species.</title>
        <authorList>
            <person name="Miao H."/>
            <person name="Wang L."/>
            <person name="Qu L."/>
            <person name="Liu H."/>
            <person name="Sun Y."/>
            <person name="Le M."/>
            <person name="Wang Q."/>
            <person name="Wei S."/>
            <person name="Zheng Y."/>
            <person name="Lin W."/>
            <person name="Duan Y."/>
            <person name="Cao H."/>
            <person name="Xiong S."/>
            <person name="Wang X."/>
            <person name="Wei L."/>
            <person name="Li C."/>
            <person name="Ma Q."/>
            <person name="Ju M."/>
            <person name="Zhao R."/>
            <person name="Li G."/>
            <person name="Mu C."/>
            <person name="Tian Q."/>
            <person name="Mei H."/>
            <person name="Zhang T."/>
            <person name="Gao T."/>
            <person name="Zhang H."/>
        </authorList>
    </citation>
    <scope>NUCLEOTIDE SEQUENCE</scope>
    <source>
        <strain evidence="3">G02</strain>
    </source>
</reference>
<evidence type="ECO:0000256" key="1">
    <source>
        <dbReference type="SAM" id="MobiDB-lite"/>
    </source>
</evidence>
<evidence type="ECO:0000313" key="3">
    <source>
        <dbReference type="EMBL" id="KAL0441048.1"/>
    </source>
</evidence>
<dbReference type="AlphaFoldDB" id="A0AAW2WI24"/>
<accession>A0AAW2WI24</accession>
<dbReference type="EMBL" id="JACGWJ010000001">
    <property type="protein sequence ID" value="KAL0441048.1"/>
    <property type="molecule type" value="Genomic_DNA"/>
</dbReference>
<feature type="region of interest" description="Disordered" evidence="1">
    <location>
        <begin position="1"/>
        <end position="25"/>
    </location>
</feature>
<sequence>MAAPNVPPLAGVGDGNHEPNNPPFEPPLPQARFFYTYRWSRACDKAFIRGLYRQARNGHRQVGRTPNMHALSFASHFVNYVADWNYKYKVLKHRLNRLRLRHNTFRRILATPGFPLGTRRKHRPCLHRRLATTLQSLP</sequence>
<name>A0AAW2WI24_SESRA</name>
<gene>
    <name evidence="3" type="ORF">Sradi_0043700</name>
</gene>
<organism evidence="3">
    <name type="scientific">Sesamum radiatum</name>
    <name type="common">Black benniseed</name>
    <dbReference type="NCBI Taxonomy" id="300843"/>
    <lineage>
        <taxon>Eukaryota</taxon>
        <taxon>Viridiplantae</taxon>
        <taxon>Streptophyta</taxon>
        <taxon>Embryophyta</taxon>
        <taxon>Tracheophyta</taxon>
        <taxon>Spermatophyta</taxon>
        <taxon>Magnoliopsida</taxon>
        <taxon>eudicotyledons</taxon>
        <taxon>Gunneridae</taxon>
        <taxon>Pentapetalae</taxon>
        <taxon>asterids</taxon>
        <taxon>lamiids</taxon>
        <taxon>Lamiales</taxon>
        <taxon>Pedaliaceae</taxon>
        <taxon>Sesamum</taxon>
    </lineage>
</organism>
<dbReference type="InterPro" id="IPR024752">
    <property type="entry name" value="Myb/SANT-like_dom"/>
</dbReference>
<reference evidence="3" key="1">
    <citation type="submission" date="2020-06" db="EMBL/GenBank/DDBJ databases">
        <authorList>
            <person name="Li T."/>
            <person name="Hu X."/>
            <person name="Zhang T."/>
            <person name="Song X."/>
            <person name="Zhang H."/>
            <person name="Dai N."/>
            <person name="Sheng W."/>
            <person name="Hou X."/>
            <person name="Wei L."/>
        </authorList>
    </citation>
    <scope>NUCLEOTIDE SEQUENCE</scope>
    <source>
        <strain evidence="3">G02</strain>
        <tissue evidence="3">Leaf</tissue>
    </source>
</reference>
<comment type="caution">
    <text evidence="3">The sequence shown here is derived from an EMBL/GenBank/DDBJ whole genome shotgun (WGS) entry which is preliminary data.</text>
</comment>
<protein>
    <recommendedName>
        <fullName evidence="2">Myb/SANT-like domain-containing protein</fullName>
    </recommendedName>
</protein>
<evidence type="ECO:0000259" key="2">
    <source>
        <dbReference type="Pfam" id="PF12776"/>
    </source>
</evidence>
<proteinExistence type="predicted"/>
<feature type="domain" description="Myb/SANT-like" evidence="2">
    <location>
        <begin position="38"/>
        <end position="115"/>
    </location>
</feature>